<dbReference type="AlphaFoldDB" id="A0AAQ3KMQ4"/>
<name>A0AAQ3KMQ4_9LILI</name>
<dbReference type="EMBL" id="CP136894">
    <property type="protein sequence ID" value="WOL08867.1"/>
    <property type="molecule type" value="Genomic_DNA"/>
</dbReference>
<gene>
    <name evidence="3" type="ORF">Cni_G17620</name>
</gene>
<keyword evidence="4" id="KW-1185">Reference proteome</keyword>
<accession>A0AAQ3KMQ4</accession>
<evidence type="ECO:0000313" key="4">
    <source>
        <dbReference type="Proteomes" id="UP001327560"/>
    </source>
</evidence>
<evidence type="ECO:0000313" key="3">
    <source>
        <dbReference type="EMBL" id="WOL08867.1"/>
    </source>
</evidence>
<reference evidence="3 4" key="1">
    <citation type="submission" date="2023-10" db="EMBL/GenBank/DDBJ databases">
        <title>Chromosome-scale genome assembly provides insights into flower coloration mechanisms of Canna indica.</title>
        <authorList>
            <person name="Li C."/>
        </authorList>
    </citation>
    <scope>NUCLEOTIDE SEQUENCE [LARGE SCALE GENOMIC DNA]</scope>
    <source>
        <tissue evidence="3">Flower</tissue>
    </source>
</reference>
<organism evidence="3 4">
    <name type="scientific">Canna indica</name>
    <name type="common">Indian-shot</name>
    <dbReference type="NCBI Taxonomy" id="4628"/>
    <lineage>
        <taxon>Eukaryota</taxon>
        <taxon>Viridiplantae</taxon>
        <taxon>Streptophyta</taxon>
        <taxon>Embryophyta</taxon>
        <taxon>Tracheophyta</taxon>
        <taxon>Spermatophyta</taxon>
        <taxon>Magnoliopsida</taxon>
        <taxon>Liliopsida</taxon>
        <taxon>Zingiberales</taxon>
        <taxon>Cannaceae</taxon>
        <taxon>Canna</taxon>
    </lineage>
</organism>
<evidence type="ECO:0000256" key="2">
    <source>
        <dbReference type="SAM" id="SignalP"/>
    </source>
</evidence>
<protein>
    <submittedName>
        <fullName evidence="3">Uncharacterized protein</fullName>
    </submittedName>
</protein>
<keyword evidence="2" id="KW-0732">Signal</keyword>
<dbReference type="PANTHER" id="PTHR34277">
    <property type="entry name" value="CLAVATA3/ESR (CLE)-RELATED PROTEIN 26"/>
    <property type="match status" value="1"/>
</dbReference>
<feature type="region of interest" description="Disordered" evidence="1">
    <location>
        <begin position="52"/>
        <end position="81"/>
    </location>
</feature>
<sequence length="81" mass="8183">MSSSSSKGMAAAMACFLCLGFLLSVSVVNGGVPSAATTVIIVSTGTSSGDHFLDSKRRVPNGPDPIHNRRIGKLGRPPAGA</sequence>
<feature type="chain" id="PRO_5042977132" evidence="2">
    <location>
        <begin position="31"/>
        <end position="81"/>
    </location>
</feature>
<proteinExistence type="predicted"/>
<feature type="signal peptide" evidence="2">
    <location>
        <begin position="1"/>
        <end position="30"/>
    </location>
</feature>
<dbReference type="InterPro" id="IPR039316">
    <property type="entry name" value="CLE25/26"/>
</dbReference>
<dbReference type="PANTHER" id="PTHR34277:SF2">
    <property type="entry name" value="CLAVATA3_ESR (CLE)-RELATED PROTEIN 26"/>
    <property type="match status" value="1"/>
</dbReference>
<evidence type="ECO:0000256" key="1">
    <source>
        <dbReference type="SAM" id="MobiDB-lite"/>
    </source>
</evidence>
<dbReference type="Proteomes" id="UP001327560">
    <property type="component" value="Chromosome 5"/>
</dbReference>